<dbReference type="CDD" id="cd00190">
    <property type="entry name" value="Tryp_SPc"/>
    <property type="match status" value="1"/>
</dbReference>
<keyword evidence="5" id="KW-0677">Repeat</keyword>
<organism evidence="13 14">
    <name type="scientific">Danionella cerebrum</name>
    <dbReference type="NCBI Taxonomy" id="2873325"/>
    <lineage>
        <taxon>Eukaryota</taxon>
        <taxon>Metazoa</taxon>
        <taxon>Chordata</taxon>
        <taxon>Craniata</taxon>
        <taxon>Vertebrata</taxon>
        <taxon>Euteleostomi</taxon>
        <taxon>Actinopterygii</taxon>
        <taxon>Neopterygii</taxon>
        <taxon>Teleostei</taxon>
        <taxon>Ostariophysi</taxon>
        <taxon>Cypriniformes</taxon>
        <taxon>Danionidae</taxon>
        <taxon>Danioninae</taxon>
        <taxon>Danionella</taxon>
    </lineage>
</organism>
<dbReference type="SUPFAM" id="SSF50494">
    <property type="entry name" value="Trypsin-like serine proteases"/>
    <property type="match status" value="1"/>
</dbReference>
<keyword evidence="3 9" id="KW-0245">EGF-like domain</keyword>
<dbReference type="FunFam" id="2.10.25.10:FF:000255">
    <property type="entry name" value="Sushi, nidogen and EGF-like domains 1"/>
    <property type="match status" value="1"/>
</dbReference>
<dbReference type="FunFam" id="4.10.740.10:FF:000001">
    <property type="entry name" value="vitamin K-dependent protein S"/>
    <property type="match status" value="1"/>
</dbReference>
<evidence type="ECO:0000259" key="10">
    <source>
        <dbReference type="PROSITE" id="PS50026"/>
    </source>
</evidence>
<comment type="subcellular location">
    <subcellularLocation>
        <location evidence="1">Secreted</location>
    </subcellularLocation>
</comment>
<dbReference type="AlphaFoldDB" id="A0A553QRX0"/>
<evidence type="ECO:0000259" key="11">
    <source>
        <dbReference type="PROSITE" id="PS50240"/>
    </source>
</evidence>
<dbReference type="Proteomes" id="UP000316079">
    <property type="component" value="Unassembled WGS sequence"/>
</dbReference>
<evidence type="ECO:0008006" key="15">
    <source>
        <dbReference type="Google" id="ProtNLM"/>
    </source>
</evidence>
<dbReference type="FunFam" id="2.40.10.10:FF:000068">
    <property type="entry name" value="transmembrane protease serine 2"/>
    <property type="match status" value="1"/>
</dbReference>
<dbReference type="PANTHER" id="PTHR24278:SF26">
    <property type="entry name" value="COAGULATION FACTOR VII"/>
    <property type="match status" value="1"/>
</dbReference>
<dbReference type="InterPro" id="IPR043504">
    <property type="entry name" value="Peptidase_S1_PA_chymotrypsin"/>
</dbReference>
<dbReference type="InterPro" id="IPR012224">
    <property type="entry name" value="Pept_S1A_FX"/>
</dbReference>
<keyword evidence="6" id="KW-0865">Zymogen</keyword>
<reference evidence="13 14" key="1">
    <citation type="journal article" date="2019" name="Sci. Data">
        <title>Hybrid genome assembly and annotation of Danionella translucida.</title>
        <authorList>
            <person name="Kadobianskyi M."/>
            <person name="Schulze L."/>
            <person name="Schuelke M."/>
            <person name="Judkewitz B."/>
        </authorList>
    </citation>
    <scope>NUCLEOTIDE SEQUENCE [LARGE SCALE GENOMIC DNA]</scope>
    <source>
        <strain evidence="13 14">Bolton</strain>
    </source>
</reference>
<keyword evidence="2" id="KW-0964">Secreted</keyword>
<evidence type="ECO:0000256" key="2">
    <source>
        <dbReference type="ARBA" id="ARBA00022525"/>
    </source>
</evidence>
<dbReference type="OrthoDB" id="10004439at2759"/>
<evidence type="ECO:0000256" key="7">
    <source>
        <dbReference type="ARBA" id="ARBA00023157"/>
    </source>
</evidence>
<feature type="domain" description="Gla" evidence="12">
    <location>
        <begin position="61"/>
        <end position="107"/>
    </location>
</feature>
<dbReference type="InterPro" id="IPR000742">
    <property type="entry name" value="EGF"/>
</dbReference>
<dbReference type="InterPro" id="IPR001254">
    <property type="entry name" value="Trypsin_dom"/>
</dbReference>
<dbReference type="EMBL" id="SRMA01025597">
    <property type="protein sequence ID" value="TRY92720.1"/>
    <property type="molecule type" value="Genomic_DNA"/>
</dbReference>
<comment type="caution">
    <text evidence="9">Lacks conserved residue(s) required for the propagation of feature annotation.</text>
</comment>
<dbReference type="SMART" id="SM00069">
    <property type="entry name" value="GLA"/>
    <property type="match status" value="1"/>
</dbReference>
<evidence type="ECO:0000259" key="12">
    <source>
        <dbReference type="PROSITE" id="PS50998"/>
    </source>
</evidence>
<dbReference type="Pfam" id="PF00594">
    <property type="entry name" value="Gla"/>
    <property type="match status" value="1"/>
</dbReference>
<dbReference type="Pfam" id="PF00008">
    <property type="entry name" value="EGF"/>
    <property type="match status" value="1"/>
</dbReference>
<keyword evidence="8" id="KW-0325">Glycoprotein</keyword>
<dbReference type="Pfam" id="PF00089">
    <property type="entry name" value="Trypsin"/>
    <property type="match status" value="1"/>
</dbReference>
<evidence type="ECO:0000313" key="13">
    <source>
        <dbReference type="EMBL" id="TRY92719.1"/>
    </source>
</evidence>
<dbReference type="SUPFAM" id="SSF57196">
    <property type="entry name" value="EGF/Laminin"/>
    <property type="match status" value="1"/>
</dbReference>
<feature type="domain" description="EGF-like" evidence="10">
    <location>
        <begin position="107"/>
        <end position="143"/>
    </location>
</feature>
<dbReference type="GO" id="GO:0004252">
    <property type="term" value="F:serine-type endopeptidase activity"/>
    <property type="evidence" value="ECO:0007669"/>
    <property type="project" value="InterPro"/>
</dbReference>
<dbReference type="InterPro" id="IPR000294">
    <property type="entry name" value="GLA_domain"/>
</dbReference>
<dbReference type="InterPro" id="IPR035972">
    <property type="entry name" value="GLA-like_dom_SF"/>
</dbReference>
<sequence length="466" mass="51587">MLSHCPFGRIDRFFPFSLQGAISELSMDTAASFMLFLLITGCCGVFLGEDKANLVLRRTKRANFMMEEMKGGNLERECMEEICDYEEAREVFEDDTRTRQFWVSYSAKKPCLTNPCKNKGTCIYLGDGYQCQCPDGFEGQYCERGFKETLKCHYVNGGCDHFCDGSGPQRVCSCAAGYTLADDGMACIPQGDFACGRIPLWKNPSLGQFMAGASCPQGHCPWQVLVRYAGESRCGGALLDGRWVLTAAQCVHQMDIRLLEVITGDHDLDMNDSTEESYNISQVFLPDSFHADSLQSDLALLKLLVEPSRSVYTVPVCLPTFELVQAELTHSRFLTLCGWGLRTVGNNTHPTHGSIAPDTLQRLALPLMPPAECSLLSGIELAEGMHCAGYTMGTRQPCLGYQGSPLIAHFQNTAFLIGTVSWGRACQAPGYYWIYTHLAPLLRWINEVMKEHSGESIAGLQEQSAH</sequence>
<dbReference type="InterPro" id="IPR001314">
    <property type="entry name" value="Peptidase_S1A"/>
</dbReference>
<keyword evidence="14" id="KW-1185">Reference proteome</keyword>
<dbReference type="PROSITE" id="PS50240">
    <property type="entry name" value="TRYPSIN_DOM"/>
    <property type="match status" value="1"/>
</dbReference>
<dbReference type="PIRSF" id="PIRSF001143">
    <property type="entry name" value="Factor_X"/>
    <property type="match status" value="1"/>
</dbReference>
<dbReference type="EMBL" id="SRMA01025597">
    <property type="protein sequence ID" value="TRY92719.1"/>
    <property type="molecule type" value="Genomic_DNA"/>
</dbReference>
<dbReference type="PRINTS" id="PR00001">
    <property type="entry name" value="GLABLOOD"/>
</dbReference>
<dbReference type="Gene3D" id="4.10.740.10">
    <property type="entry name" value="Coagulation Factor IX"/>
    <property type="match status" value="1"/>
</dbReference>
<feature type="domain" description="Peptidase S1" evidence="11">
    <location>
        <begin position="209"/>
        <end position="450"/>
    </location>
</feature>
<evidence type="ECO:0000256" key="4">
    <source>
        <dbReference type="ARBA" id="ARBA00022729"/>
    </source>
</evidence>
<dbReference type="Pfam" id="PF14670">
    <property type="entry name" value="FXa_inhibition"/>
    <property type="match status" value="1"/>
</dbReference>
<dbReference type="Gene3D" id="2.40.10.10">
    <property type="entry name" value="Trypsin-like serine proteases"/>
    <property type="match status" value="2"/>
</dbReference>
<keyword evidence="7 9" id="KW-1015">Disulfide bond</keyword>
<dbReference type="PRINTS" id="PR00722">
    <property type="entry name" value="CHYMOTRYPSIN"/>
</dbReference>
<dbReference type="SMART" id="SM00181">
    <property type="entry name" value="EGF"/>
    <property type="match status" value="2"/>
</dbReference>
<dbReference type="GO" id="GO:0005615">
    <property type="term" value="C:extracellular space"/>
    <property type="evidence" value="ECO:0007669"/>
    <property type="project" value="TreeGrafter"/>
</dbReference>
<evidence type="ECO:0000313" key="14">
    <source>
        <dbReference type="Proteomes" id="UP000316079"/>
    </source>
</evidence>
<evidence type="ECO:0000256" key="3">
    <source>
        <dbReference type="ARBA" id="ARBA00022536"/>
    </source>
</evidence>
<accession>A0A553QRX0</accession>
<dbReference type="InterPro" id="IPR009003">
    <property type="entry name" value="Peptidase_S1_PA"/>
</dbReference>
<gene>
    <name evidence="13" type="ORF">DNTS_024811</name>
</gene>
<protein>
    <recommendedName>
        <fullName evidence="15">Coagulation factor VII</fullName>
    </recommendedName>
</protein>
<dbReference type="PROSITE" id="PS01186">
    <property type="entry name" value="EGF_2"/>
    <property type="match status" value="1"/>
</dbReference>
<dbReference type="SUPFAM" id="SSF57630">
    <property type="entry name" value="GLA-domain"/>
    <property type="match status" value="1"/>
</dbReference>
<dbReference type="PROSITE" id="PS50998">
    <property type="entry name" value="GLA_2"/>
    <property type="match status" value="1"/>
</dbReference>
<dbReference type="GO" id="GO:0007596">
    <property type="term" value="P:blood coagulation"/>
    <property type="evidence" value="ECO:0007669"/>
    <property type="project" value="InterPro"/>
</dbReference>
<name>A0A553QRX0_9TELE</name>
<evidence type="ECO:0000256" key="6">
    <source>
        <dbReference type="ARBA" id="ARBA00023145"/>
    </source>
</evidence>
<keyword evidence="4" id="KW-0732">Signal</keyword>
<dbReference type="InterPro" id="IPR017857">
    <property type="entry name" value="Coagulation_fac-like_Gla_dom"/>
</dbReference>
<dbReference type="InterPro" id="IPR050442">
    <property type="entry name" value="Peptidase_S1_coag_factors"/>
</dbReference>
<dbReference type="GO" id="GO:0006508">
    <property type="term" value="P:proteolysis"/>
    <property type="evidence" value="ECO:0007669"/>
    <property type="project" value="InterPro"/>
</dbReference>
<evidence type="ECO:0000256" key="8">
    <source>
        <dbReference type="ARBA" id="ARBA00023180"/>
    </source>
</evidence>
<proteinExistence type="predicted"/>
<dbReference type="PROSITE" id="PS50026">
    <property type="entry name" value="EGF_3"/>
    <property type="match status" value="1"/>
</dbReference>
<dbReference type="EMBL" id="SRMA01025597">
    <property type="protein sequence ID" value="TRY92721.1"/>
    <property type="molecule type" value="Genomic_DNA"/>
</dbReference>
<reference evidence="13" key="2">
    <citation type="submission" date="2019-04" db="EMBL/GenBank/DDBJ databases">
        <authorList>
            <person name="Kadobianskyi M."/>
            <person name="Schulze L."/>
            <person name="Schuelke M."/>
            <person name="Judkewitz B."/>
        </authorList>
    </citation>
    <scope>NUCLEOTIDE SEQUENCE</scope>
    <source>
        <strain evidence="13">Bolton</strain>
        <tissue evidence="13">Whole-body</tissue>
    </source>
</reference>
<dbReference type="GO" id="GO:0005509">
    <property type="term" value="F:calcium ion binding"/>
    <property type="evidence" value="ECO:0007669"/>
    <property type="project" value="InterPro"/>
</dbReference>
<dbReference type="Gene3D" id="2.10.25.10">
    <property type="entry name" value="Laminin"/>
    <property type="match status" value="2"/>
</dbReference>
<evidence type="ECO:0000256" key="1">
    <source>
        <dbReference type="ARBA" id="ARBA00004613"/>
    </source>
</evidence>
<dbReference type="PROSITE" id="PS00022">
    <property type="entry name" value="EGF_1"/>
    <property type="match status" value="1"/>
</dbReference>
<dbReference type="CDD" id="cd00054">
    <property type="entry name" value="EGF_CA"/>
    <property type="match status" value="1"/>
</dbReference>
<dbReference type="SMART" id="SM00020">
    <property type="entry name" value="Tryp_SPc"/>
    <property type="match status" value="1"/>
</dbReference>
<comment type="caution">
    <text evidence="13">The sequence shown here is derived from an EMBL/GenBank/DDBJ whole genome shotgun (WGS) entry which is preliminary data.</text>
</comment>
<dbReference type="PANTHER" id="PTHR24278">
    <property type="entry name" value="COAGULATION FACTOR"/>
    <property type="match status" value="1"/>
</dbReference>
<feature type="disulfide bond" evidence="9">
    <location>
        <begin position="133"/>
        <end position="142"/>
    </location>
</feature>
<dbReference type="STRING" id="623744.A0A553QRX0"/>
<evidence type="ECO:0000256" key="5">
    <source>
        <dbReference type="ARBA" id="ARBA00022737"/>
    </source>
</evidence>
<dbReference type="PROSITE" id="PS00011">
    <property type="entry name" value="GLA_1"/>
    <property type="match status" value="1"/>
</dbReference>
<evidence type="ECO:0000256" key="9">
    <source>
        <dbReference type="PROSITE-ProRule" id="PRU00076"/>
    </source>
</evidence>